<dbReference type="EC" id="2.7.13.3" evidence="2"/>
<dbReference type="AlphaFoldDB" id="A0A931HBA0"/>
<keyword evidence="5" id="KW-0716">Sensory transduction</keyword>
<evidence type="ECO:0000256" key="13">
    <source>
        <dbReference type="ARBA" id="ARBA00022991"/>
    </source>
</evidence>
<comment type="caution">
    <text evidence="19">The sequence shown here is derived from an EMBL/GenBank/DDBJ whole genome shotgun (WGS) entry which is preliminary data.</text>
</comment>
<evidence type="ECO:0000256" key="7">
    <source>
        <dbReference type="ARBA" id="ARBA00022643"/>
    </source>
</evidence>
<keyword evidence="7" id="KW-0288">FMN</keyword>
<dbReference type="GO" id="GO:0009881">
    <property type="term" value="F:photoreceptor activity"/>
    <property type="evidence" value="ECO:0007669"/>
    <property type="project" value="UniProtKB-KW"/>
</dbReference>
<evidence type="ECO:0000256" key="6">
    <source>
        <dbReference type="ARBA" id="ARBA00022630"/>
    </source>
</evidence>
<dbReference type="GO" id="GO:0006355">
    <property type="term" value="P:regulation of DNA-templated transcription"/>
    <property type="evidence" value="ECO:0007669"/>
    <property type="project" value="InterPro"/>
</dbReference>
<keyword evidence="20" id="KW-1185">Reference proteome</keyword>
<evidence type="ECO:0000256" key="15">
    <source>
        <dbReference type="ARBA" id="ARBA00023170"/>
    </source>
</evidence>
<feature type="domain" description="PAS" evidence="17">
    <location>
        <begin position="1"/>
        <end position="63"/>
    </location>
</feature>
<dbReference type="InterPro" id="IPR000014">
    <property type="entry name" value="PAS"/>
</dbReference>
<gene>
    <name evidence="19" type="ORF">I5E68_06540</name>
</gene>
<evidence type="ECO:0000256" key="11">
    <source>
        <dbReference type="ARBA" id="ARBA00022777"/>
    </source>
</evidence>
<dbReference type="FunFam" id="3.30.450.20:FF:000099">
    <property type="entry name" value="Sensory box sensor histidine kinase"/>
    <property type="match status" value="1"/>
</dbReference>
<evidence type="ECO:0000256" key="10">
    <source>
        <dbReference type="ARBA" id="ARBA00022741"/>
    </source>
</evidence>
<keyword evidence="8" id="KW-0808">Transferase</keyword>
<dbReference type="CDD" id="cd00130">
    <property type="entry name" value="PAS"/>
    <property type="match status" value="2"/>
</dbReference>
<accession>A0A931HBA0</accession>
<evidence type="ECO:0000256" key="9">
    <source>
        <dbReference type="ARBA" id="ARBA00022737"/>
    </source>
</evidence>
<dbReference type="InterPro" id="IPR011102">
    <property type="entry name" value="Sig_transdc_His_kinase_HWE"/>
</dbReference>
<dbReference type="Pfam" id="PF00989">
    <property type="entry name" value="PAS"/>
    <property type="match status" value="1"/>
</dbReference>
<dbReference type="SMART" id="SM00086">
    <property type="entry name" value="PAC"/>
    <property type="match status" value="2"/>
</dbReference>
<dbReference type="InterPro" id="IPR001610">
    <property type="entry name" value="PAC"/>
</dbReference>
<keyword evidence="6" id="KW-0285">Flavoprotein</keyword>
<keyword evidence="13" id="KW-0157">Chromophore</keyword>
<feature type="domain" description="PAC" evidence="18">
    <location>
        <begin position="67"/>
        <end position="119"/>
    </location>
</feature>
<keyword evidence="3" id="KW-0600">Photoreceptor protein</keyword>
<dbReference type="SUPFAM" id="SSF55874">
    <property type="entry name" value="ATPase domain of HSP90 chaperone/DNA topoisomerase II/histidine kinase"/>
    <property type="match status" value="1"/>
</dbReference>
<comment type="catalytic activity">
    <reaction evidence="1">
        <text>ATP + protein L-histidine = ADP + protein N-phospho-L-histidine.</text>
        <dbReference type="EC" id="2.7.13.3"/>
    </reaction>
</comment>
<dbReference type="InterPro" id="IPR013767">
    <property type="entry name" value="PAS_fold"/>
</dbReference>
<keyword evidence="9" id="KW-0677">Repeat</keyword>
<dbReference type="Proteomes" id="UP000617634">
    <property type="component" value="Unassembled WGS sequence"/>
</dbReference>
<keyword evidence="10" id="KW-0547">Nucleotide-binding</keyword>
<evidence type="ECO:0000256" key="14">
    <source>
        <dbReference type="ARBA" id="ARBA00023026"/>
    </source>
</evidence>
<evidence type="ECO:0000256" key="16">
    <source>
        <dbReference type="SAM" id="Coils"/>
    </source>
</evidence>
<dbReference type="PROSITE" id="PS50112">
    <property type="entry name" value="PAS"/>
    <property type="match status" value="2"/>
</dbReference>
<dbReference type="InterPro" id="IPR000700">
    <property type="entry name" value="PAS-assoc_C"/>
</dbReference>
<dbReference type="GO" id="GO:0005524">
    <property type="term" value="F:ATP binding"/>
    <property type="evidence" value="ECO:0007669"/>
    <property type="project" value="UniProtKB-KW"/>
</dbReference>
<dbReference type="Pfam" id="PF07536">
    <property type="entry name" value="HWE_HK"/>
    <property type="match status" value="1"/>
</dbReference>
<evidence type="ECO:0000256" key="1">
    <source>
        <dbReference type="ARBA" id="ARBA00000085"/>
    </source>
</evidence>
<dbReference type="SUPFAM" id="SSF55785">
    <property type="entry name" value="PYP-like sensor domain (PAS domain)"/>
    <property type="match status" value="2"/>
</dbReference>
<keyword evidence="12" id="KW-0067">ATP-binding</keyword>
<keyword evidence="4" id="KW-0597">Phosphoprotein</keyword>
<dbReference type="Gene3D" id="3.30.450.20">
    <property type="entry name" value="PAS domain"/>
    <property type="match status" value="2"/>
</dbReference>
<dbReference type="SMART" id="SM00091">
    <property type="entry name" value="PAS"/>
    <property type="match status" value="2"/>
</dbReference>
<dbReference type="SMART" id="SM00911">
    <property type="entry name" value="HWE_HK"/>
    <property type="match status" value="1"/>
</dbReference>
<evidence type="ECO:0000256" key="2">
    <source>
        <dbReference type="ARBA" id="ARBA00012438"/>
    </source>
</evidence>
<name>A0A931HBA0_9SPHN</name>
<evidence type="ECO:0000256" key="12">
    <source>
        <dbReference type="ARBA" id="ARBA00022840"/>
    </source>
</evidence>
<evidence type="ECO:0000256" key="4">
    <source>
        <dbReference type="ARBA" id="ARBA00022553"/>
    </source>
</evidence>
<dbReference type="InterPro" id="IPR035965">
    <property type="entry name" value="PAS-like_dom_sf"/>
</dbReference>
<reference evidence="19" key="1">
    <citation type="submission" date="2020-11" db="EMBL/GenBank/DDBJ databases">
        <title>Novosphingobium aureum sp. nov., a marine bacterium isolated from sediment of a salt flat.</title>
        <authorList>
            <person name="Yoo Y."/>
            <person name="Kim J.-J."/>
        </authorList>
    </citation>
    <scope>NUCLEOTIDE SEQUENCE</scope>
    <source>
        <strain evidence="19">YJ-S2-02</strain>
    </source>
</reference>
<dbReference type="Gene3D" id="3.30.565.10">
    <property type="entry name" value="Histidine kinase-like ATPase, C-terminal domain"/>
    <property type="match status" value="1"/>
</dbReference>
<dbReference type="Pfam" id="PF08447">
    <property type="entry name" value="PAS_3"/>
    <property type="match status" value="1"/>
</dbReference>
<feature type="domain" description="PAC" evidence="18">
    <location>
        <begin position="193"/>
        <end position="245"/>
    </location>
</feature>
<evidence type="ECO:0000313" key="19">
    <source>
        <dbReference type="EMBL" id="MBH0112609.1"/>
    </source>
</evidence>
<evidence type="ECO:0000313" key="20">
    <source>
        <dbReference type="Proteomes" id="UP000617634"/>
    </source>
</evidence>
<evidence type="ECO:0000259" key="18">
    <source>
        <dbReference type="PROSITE" id="PS50113"/>
    </source>
</evidence>
<evidence type="ECO:0000256" key="5">
    <source>
        <dbReference type="ARBA" id="ARBA00022606"/>
    </source>
</evidence>
<organism evidence="19 20">
    <name type="scientific">Novosphingobium aureum</name>
    <dbReference type="NCBI Taxonomy" id="2792964"/>
    <lineage>
        <taxon>Bacteria</taxon>
        <taxon>Pseudomonadati</taxon>
        <taxon>Pseudomonadota</taxon>
        <taxon>Alphaproteobacteria</taxon>
        <taxon>Sphingomonadales</taxon>
        <taxon>Sphingomonadaceae</taxon>
        <taxon>Novosphingobium</taxon>
    </lineage>
</organism>
<keyword evidence="14" id="KW-0843">Virulence</keyword>
<proteinExistence type="predicted"/>
<feature type="domain" description="PAS" evidence="17">
    <location>
        <begin position="120"/>
        <end position="190"/>
    </location>
</feature>
<dbReference type="NCBIfam" id="TIGR00229">
    <property type="entry name" value="sensory_box"/>
    <property type="match status" value="2"/>
</dbReference>
<evidence type="ECO:0000259" key="17">
    <source>
        <dbReference type="PROSITE" id="PS50112"/>
    </source>
</evidence>
<dbReference type="PANTHER" id="PTHR41523">
    <property type="entry name" value="TWO-COMPONENT SYSTEM SENSOR PROTEIN"/>
    <property type="match status" value="1"/>
</dbReference>
<sequence>MVESSDDAIVGKTLDGRILSWNASAERIFGWPRDEIVGENIRRLIPEDRQDEEDAIIAQITAGRRMPAFETVRLRKDGTEVQVSVTVSPVRDETGKVVAASKIARDITAERVVQSRLELSELRFRLLADNIDQLAWITDETGWIFWYNQRWFDYTGTTLEQMQGWGWKSVHHPDHVERVVAKVSHCFENGLDWEDTFPLRAANGEWRWFLSRAKAIRDDAGNVVNWFGTNTDVTEMRDAEQRIELLLQEVNHRSKNMLAIIQSLARRSDSSRADFVERLEQRIRGLAANQDVLVRRSWSDIPVSEMIEAQMNSLGDSRAQVHWEGPEVMLSPGAAEALAMAFHEMGTNAIKYGALSVPEGRVDLRWSREDGRFAIGWRESGGPPAKPPTRQGFGTRIIVDVPRVKLDACVETSYEPSGFAWRLECDEAGLG</sequence>
<keyword evidence="15" id="KW-0675">Receptor</keyword>
<dbReference type="InterPro" id="IPR036890">
    <property type="entry name" value="HATPase_C_sf"/>
</dbReference>
<evidence type="ECO:0000256" key="8">
    <source>
        <dbReference type="ARBA" id="ARBA00022679"/>
    </source>
</evidence>
<dbReference type="RefSeq" id="WP_197164631.1">
    <property type="nucleotide sequence ID" value="NZ_JADZGI010000001.1"/>
</dbReference>
<dbReference type="InterPro" id="IPR013655">
    <property type="entry name" value="PAS_fold_3"/>
</dbReference>
<keyword evidence="16" id="KW-0175">Coiled coil</keyword>
<dbReference type="PANTHER" id="PTHR41523:SF8">
    <property type="entry name" value="ETHYLENE RESPONSE SENSOR PROTEIN"/>
    <property type="match status" value="1"/>
</dbReference>
<protein>
    <recommendedName>
        <fullName evidence="2">histidine kinase</fullName>
        <ecNumber evidence="2">2.7.13.3</ecNumber>
    </recommendedName>
</protein>
<dbReference type="EMBL" id="JADZGI010000001">
    <property type="protein sequence ID" value="MBH0112609.1"/>
    <property type="molecule type" value="Genomic_DNA"/>
</dbReference>
<keyword evidence="11" id="KW-0418">Kinase</keyword>
<dbReference type="GO" id="GO:0004673">
    <property type="term" value="F:protein histidine kinase activity"/>
    <property type="evidence" value="ECO:0007669"/>
    <property type="project" value="UniProtKB-EC"/>
</dbReference>
<feature type="coiled-coil region" evidence="16">
    <location>
        <begin position="236"/>
        <end position="296"/>
    </location>
</feature>
<dbReference type="PROSITE" id="PS50113">
    <property type="entry name" value="PAC"/>
    <property type="match status" value="2"/>
</dbReference>
<evidence type="ECO:0000256" key="3">
    <source>
        <dbReference type="ARBA" id="ARBA00022543"/>
    </source>
</evidence>